<reference evidence="2 3" key="1">
    <citation type="journal article" date="2018" name="Mycol. Prog.">
        <title>Coniella lustricola, a new species from submerged detritus.</title>
        <authorList>
            <person name="Raudabaugh D.B."/>
            <person name="Iturriaga T."/>
            <person name="Carver A."/>
            <person name="Mondo S."/>
            <person name="Pangilinan J."/>
            <person name="Lipzen A."/>
            <person name="He G."/>
            <person name="Amirebrahimi M."/>
            <person name="Grigoriev I.V."/>
            <person name="Miller A.N."/>
        </authorList>
    </citation>
    <scope>NUCLEOTIDE SEQUENCE [LARGE SCALE GENOMIC DNA]</scope>
    <source>
        <strain evidence="2 3">B22-T-1</strain>
    </source>
</reference>
<dbReference type="InParanoid" id="A0A2T3A7E9"/>
<dbReference type="Proteomes" id="UP000241462">
    <property type="component" value="Unassembled WGS sequence"/>
</dbReference>
<name>A0A2T3A7E9_9PEZI</name>
<sequence length="98" mass="11378">MWRSGAKLNRYPFASFFFFFELVGLLFHTYFRSNGLTGPGFGYLERKCMGPWMIRITGLRWSDSLLDHRILEFRLDLVVWSSSAVQNMPSSVDSSTNL</sequence>
<feature type="transmembrane region" description="Helical" evidence="1">
    <location>
        <begin position="12"/>
        <end position="31"/>
    </location>
</feature>
<organism evidence="2 3">
    <name type="scientific">Coniella lustricola</name>
    <dbReference type="NCBI Taxonomy" id="2025994"/>
    <lineage>
        <taxon>Eukaryota</taxon>
        <taxon>Fungi</taxon>
        <taxon>Dikarya</taxon>
        <taxon>Ascomycota</taxon>
        <taxon>Pezizomycotina</taxon>
        <taxon>Sordariomycetes</taxon>
        <taxon>Sordariomycetidae</taxon>
        <taxon>Diaporthales</taxon>
        <taxon>Schizoparmaceae</taxon>
        <taxon>Coniella</taxon>
    </lineage>
</organism>
<evidence type="ECO:0000313" key="2">
    <source>
        <dbReference type="EMBL" id="PSR84279.1"/>
    </source>
</evidence>
<gene>
    <name evidence="2" type="ORF">BD289DRAFT_265146</name>
</gene>
<evidence type="ECO:0000256" key="1">
    <source>
        <dbReference type="SAM" id="Phobius"/>
    </source>
</evidence>
<keyword evidence="1" id="KW-0812">Transmembrane</keyword>
<evidence type="ECO:0000313" key="3">
    <source>
        <dbReference type="Proteomes" id="UP000241462"/>
    </source>
</evidence>
<dbReference type="EMBL" id="KZ678446">
    <property type="protein sequence ID" value="PSR84279.1"/>
    <property type="molecule type" value="Genomic_DNA"/>
</dbReference>
<keyword evidence="1" id="KW-0472">Membrane</keyword>
<accession>A0A2T3A7E9</accession>
<dbReference type="AlphaFoldDB" id="A0A2T3A7E9"/>
<keyword evidence="3" id="KW-1185">Reference proteome</keyword>
<protein>
    <submittedName>
        <fullName evidence="2">Uncharacterized protein</fullName>
    </submittedName>
</protein>
<keyword evidence="1" id="KW-1133">Transmembrane helix</keyword>
<proteinExistence type="predicted"/>